<reference evidence="19" key="1">
    <citation type="submission" date="2025-08" db="UniProtKB">
        <authorList>
            <consortium name="RefSeq"/>
        </authorList>
    </citation>
    <scope>IDENTIFICATION</scope>
    <source>
        <tissue evidence="19">Liver</tissue>
    </source>
</reference>
<evidence type="ECO:0000256" key="10">
    <source>
        <dbReference type="ARBA" id="ARBA00048029"/>
    </source>
</evidence>
<dbReference type="InterPro" id="IPR036444">
    <property type="entry name" value="PLipase_A2_dom_sf"/>
</dbReference>
<keyword evidence="5 16" id="KW-0964">Secreted</keyword>
<dbReference type="PROSITE" id="PS00118">
    <property type="entry name" value="PA2_HIS"/>
    <property type="match status" value="1"/>
</dbReference>
<evidence type="ECO:0000256" key="11">
    <source>
        <dbReference type="ARBA" id="ARBA00048221"/>
    </source>
</evidence>
<organism evidence="18 19">
    <name type="scientific">Mesocricetus auratus</name>
    <name type="common">Golden hamster</name>
    <dbReference type="NCBI Taxonomy" id="10036"/>
    <lineage>
        <taxon>Eukaryota</taxon>
        <taxon>Metazoa</taxon>
        <taxon>Chordata</taxon>
        <taxon>Craniata</taxon>
        <taxon>Vertebrata</taxon>
        <taxon>Euteleostomi</taxon>
        <taxon>Mammalia</taxon>
        <taxon>Eutheria</taxon>
        <taxon>Euarchontoglires</taxon>
        <taxon>Glires</taxon>
        <taxon>Rodentia</taxon>
        <taxon>Myomorpha</taxon>
        <taxon>Muroidea</taxon>
        <taxon>Cricetidae</taxon>
        <taxon>Cricetinae</taxon>
        <taxon>Mesocricetus</taxon>
    </lineage>
</organism>
<sequence>MKINGKDIATRGALENQVGLVECAVLSCTGATAHSIRRRALLQFNNVIKCIIPGSHPFKDYSNYGCYCGFGGSNTPVDELDRCCQTHDYCYDRAKELKSCGFLDNPYIAFYSYSCSRNEIICSDKNNACNAFICNCDKQAAICFSNAPYNKKNKGIHC</sequence>
<comment type="catalytic activity">
    <reaction evidence="13">
        <text>1-hexadecanoyl-2-(9Z-octadecenoyl)-sn-glycero-3-phosphocholine + H2O = 1-hexadecanoyl-sn-glycero-3-phosphocholine + (9Z)-octadecenoate + H(+)</text>
        <dbReference type="Rhea" id="RHEA:38779"/>
        <dbReference type="ChEBI" id="CHEBI:15377"/>
        <dbReference type="ChEBI" id="CHEBI:15378"/>
        <dbReference type="ChEBI" id="CHEBI:30823"/>
        <dbReference type="ChEBI" id="CHEBI:72998"/>
        <dbReference type="ChEBI" id="CHEBI:73001"/>
    </reaction>
    <physiologicalReaction direction="left-to-right" evidence="13">
        <dbReference type="Rhea" id="RHEA:38780"/>
    </physiologicalReaction>
</comment>
<keyword evidence="16" id="KW-0443">Lipid metabolism</keyword>
<dbReference type="InterPro" id="IPR033112">
    <property type="entry name" value="PLA2_Asp_AS"/>
</dbReference>
<name>A0ABM2W9B6_MESAU</name>
<dbReference type="PROSITE" id="PS00119">
    <property type="entry name" value="PA2_ASP"/>
    <property type="match status" value="1"/>
</dbReference>
<protein>
    <recommendedName>
        <fullName evidence="4 16">Phospholipase A2</fullName>
        <ecNumber evidence="3 16">3.1.1.4</ecNumber>
    </recommendedName>
</protein>
<dbReference type="Pfam" id="PF00068">
    <property type="entry name" value="Phospholip_A2_1"/>
    <property type="match status" value="1"/>
</dbReference>
<evidence type="ECO:0000256" key="14">
    <source>
        <dbReference type="ARBA" id="ARBA00049039"/>
    </source>
</evidence>
<evidence type="ECO:0000256" key="2">
    <source>
        <dbReference type="ARBA" id="ARBA00007056"/>
    </source>
</evidence>
<dbReference type="EC" id="3.1.1.4" evidence="3 16"/>
<comment type="catalytic activity">
    <reaction evidence="16">
        <text>a 1,2-diacyl-sn-glycero-3-phosphocholine + H2O = a 1-acyl-sn-glycero-3-phosphocholine + a fatty acid + H(+)</text>
        <dbReference type="Rhea" id="RHEA:15801"/>
        <dbReference type="ChEBI" id="CHEBI:15377"/>
        <dbReference type="ChEBI" id="CHEBI:15378"/>
        <dbReference type="ChEBI" id="CHEBI:28868"/>
        <dbReference type="ChEBI" id="CHEBI:57643"/>
        <dbReference type="ChEBI" id="CHEBI:58168"/>
        <dbReference type="EC" id="3.1.1.4"/>
    </reaction>
</comment>
<comment type="similarity">
    <text evidence="2 15">Belongs to the phospholipase A2 family.</text>
</comment>
<evidence type="ECO:0000256" key="16">
    <source>
        <dbReference type="RuleBase" id="RU361236"/>
    </source>
</evidence>
<gene>
    <name evidence="19" type="primary">LOC101826466</name>
</gene>
<evidence type="ECO:0000256" key="5">
    <source>
        <dbReference type="ARBA" id="ARBA00022525"/>
    </source>
</evidence>
<dbReference type="SUPFAM" id="SSF48619">
    <property type="entry name" value="Phospholipase A2, PLA2"/>
    <property type="match status" value="1"/>
</dbReference>
<comment type="catalytic activity">
    <reaction evidence="8">
        <text>N,1-dihexadecanoyl-2-(9Z,12Z-octadecadienoyl)-sn-glycero-3-phosphoethanolamine + H2O = N,1-dihexadecanoyl-sn-glycero-3-phosphoethanolamine + (9Z,12Z)-octadecadienoate + H(+)</text>
        <dbReference type="Rhea" id="RHEA:56424"/>
        <dbReference type="ChEBI" id="CHEBI:15377"/>
        <dbReference type="ChEBI" id="CHEBI:15378"/>
        <dbReference type="ChEBI" id="CHEBI:30245"/>
        <dbReference type="ChEBI" id="CHEBI:85334"/>
        <dbReference type="ChEBI" id="CHEBI:85335"/>
    </reaction>
    <physiologicalReaction direction="left-to-right" evidence="8">
        <dbReference type="Rhea" id="RHEA:56425"/>
    </physiologicalReaction>
</comment>
<evidence type="ECO:0000256" key="8">
    <source>
        <dbReference type="ARBA" id="ARBA00047535"/>
    </source>
</evidence>
<evidence type="ECO:0000256" key="13">
    <source>
        <dbReference type="ARBA" id="ARBA00048699"/>
    </source>
</evidence>
<keyword evidence="6" id="KW-1015">Disulfide bond</keyword>
<evidence type="ECO:0000256" key="12">
    <source>
        <dbReference type="ARBA" id="ARBA00048227"/>
    </source>
</evidence>
<comment type="catalytic activity">
    <reaction evidence="14">
        <text>1-hexadecanoyl-2-(9Z,12Z-octadecadienoyl)-sn-glycero-3-phosphoethanolamine + H2O = 1-hexadecanoyl-sn-glycero-3-phosphoethanolamine + (9Z,12Z)-octadecadienoate + H(+)</text>
        <dbReference type="Rhea" id="RHEA:40815"/>
        <dbReference type="ChEBI" id="CHEBI:15377"/>
        <dbReference type="ChEBI" id="CHEBI:15378"/>
        <dbReference type="ChEBI" id="CHEBI:30245"/>
        <dbReference type="ChEBI" id="CHEBI:73004"/>
        <dbReference type="ChEBI" id="CHEBI:73008"/>
    </reaction>
    <physiologicalReaction direction="left-to-right" evidence="14">
        <dbReference type="Rhea" id="RHEA:40816"/>
    </physiologicalReaction>
</comment>
<keyword evidence="18" id="KW-1185">Reference proteome</keyword>
<evidence type="ECO:0000256" key="3">
    <source>
        <dbReference type="ARBA" id="ARBA00013278"/>
    </source>
</evidence>
<dbReference type="SMART" id="SM00085">
    <property type="entry name" value="PA2c"/>
    <property type="match status" value="1"/>
</dbReference>
<dbReference type="InterPro" id="IPR001211">
    <property type="entry name" value="PLA2"/>
</dbReference>
<dbReference type="Gene3D" id="1.20.90.10">
    <property type="entry name" value="Phospholipase A2 domain"/>
    <property type="match status" value="1"/>
</dbReference>
<evidence type="ECO:0000256" key="7">
    <source>
        <dbReference type="ARBA" id="ARBA00023264"/>
    </source>
</evidence>
<evidence type="ECO:0000259" key="17">
    <source>
        <dbReference type="SMART" id="SM00085"/>
    </source>
</evidence>
<dbReference type="PRINTS" id="PR00389">
    <property type="entry name" value="PHPHLIPASEA2"/>
</dbReference>
<dbReference type="InterPro" id="IPR033113">
    <property type="entry name" value="PLA2_histidine"/>
</dbReference>
<feature type="domain" description="Phospholipase A2-like central" evidence="17">
    <location>
        <begin position="40"/>
        <end position="158"/>
    </location>
</feature>
<comment type="catalytic activity">
    <reaction evidence="9">
        <text>1-hexadecanoyl-2-(9Z-octadecenoyl)-sn-glycero-3-phospho-(1'-sn-glycerol) + H2O = 1-hexadecanoyl-sn-glycero-3-phospho-(1'-sn-glycerol) + (9Z)-octadecenoate + H(+)</text>
        <dbReference type="Rhea" id="RHEA:40919"/>
        <dbReference type="ChEBI" id="CHEBI:15377"/>
        <dbReference type="ChEBI" id="CHEBI:15378"/>
        <dbReference type="ChEBI" id="CHEBI:30823"/>
        <dbReference type="ChEBI" id="CHEBI:72841"/>
        <dbReference type="ChEBI" id="CHEBI:75158"/>
    </reaction>
    <physiologicalReaction direction="left-to-right" evidence="9">
        <dbReference type="Rhea" id="RHEA:40920"/>
    </physiologicalReaction>
</comment>
<dbReference type="PANTHER" id="PTHR11716">
    <property type="entry name" value="PHOSPHOLIPASE A2 FAMILY MEMBER"/>
    <property type="match status" value="1"/>
</dbReference>
<accession>A0ABM2W9B6</accession>
<evidence type="ECO:0000313" key="19">
    <source>
        <dbReference type="RefSeq" id="XP_040587559.1"/>
    </source>
</evidence>
<evidence type="ECO:0000256" key="9">
    <source>
        <dbReference type="ARBA" id="ARBA00048015"/>
    </source>
</evidence>
<evidence type="ECO:0000313" key="18">
    <source>
        <dbReference type="Proteomes" id="UP000886700"/>
    </source>
</evidence>
<evidence type="ECO:0000256" key="6">
    <source>
        <dbReference type="ARBA" id="ARBA00023157"/>
    </source>
</evidence>
<evidence type="ECO:0000256" key="4">
    <source>
        <dbReference type="ARBA" id="ARBA00021721"/>
    </source>
</evidence>
<proteinExistence type="inferred from homology"/>
<dbReference type="InterPro" id="IPR016090">
    <property type="entry name" value="PLA2-like_dom"/>
</dbReference>
<dbReference type="GeneID" id="101826466"/>
<dbReference type="Proteomes" id="UP000886700">
    <property type="component" value="Unplaced"/>
</dbReference>
<keyword evidence="7" id="KW-1208">Phospholipid metabolism</keyword>
<comment type="subcellular location">
    <subcellularLocation>
        <location evidence="1 16">Secreted</location>
    </subcellularLocation>
</comment>
<keyword evidence="16" id="KW-0378">Hydrolase</keyword>
<comment type="catalytic activity">
    <reaction evidence="12">
        <text>1,2-dihexadecanoyl-sn-glycero-3-phosphocholine + H2O = 1-hexadecanoyl-sn-glycero-3-phosphocholine + hexadecanoate + H(+)</text>
        <dbReference type="Rhea" id="RHEA:41223"/>
        <dbReference type="ChEBI" id="CHEBI:7896"/>
        <dbReference type="ChEBI" id="CHEBI:15377"/>
        <dbReference type="ChEBI" id="CHEBI:15378"/>
        <dbReference type="ChEBI" id="CHEBI:72998"/>
        <dbReference type="ChEBI" id="CHEBI:72999"/>
    </reaction>
    <physiologicalReaction direction="left-to-right" evidence="12">
        <dbReference type="Rhea" id="RHEA:41224"/>
    </physiologicalReaction>
</comment>
<keyword evidence="16" id="KW-0106">Calcium</keyword>
<comment type="cofactor">
    <cofactor evidence="16">
        <name>Ca(2+)</name>
        <dbReference type="ChEBI" id="CHEBI:29108"/>
    </cofactor>
</comment>
<dbReference type="PANTHER" id="PTHR11716:SF94">
    <property type="entry name" value="PHOSPHOLIPASE A2"/>
    <property type="match status" value="1"/>
</dbReference>
<evidence type="ECO:0000256" key="15">
    <source>
        <dbReference type="RuleBase" id="RU003654"/>
    </source>
</evidence>
<dbReference type="CDD" id="cd00125">
    <property type="entry name" value="PLA2c"/>
    <property type="match status" value="1"/>
</dbReference>
<comment type="catalytic activity">
    <reaction evidence="11">
        <text>N-hexadecanoyl-1,2-di-(9Z-octadecenoyl)-sn-glycero-3-phosphoethanolamine + H2O = N-hexadecanoyl-1-(9Z-octadecenoyl)-sn-glycero-3-phosphoethanolamine + (9Z)-octadecenoate + H(+)</text>
        <dbReference type="Rhea" id="RHEA:45424"/>
        <dbReference type="ChEBI" id="CHEBI:15377"/>
        <dbReference type="ChEBI" id="CHEBI:15378"/>
        <dbReference type="ChEBI" id="CHEBI:30823"/>
        <dbReference type="ChEBI" id="CHEBI:78097"/>
        <dbReference type="ChEBI" id="CHEBI:85217"/>
    </reaction>
    <physiologicalReaction direction="left-to-right" evidence="11">
        <dbReference type="Rhea" id="RHEA:45425"/>
    </physiologicalReaction>
</comment>
<comment type="catalytic activity">
    <reaction evidence="10">
        <text>1,2-ditetradecanoyl-sn-glycero-3-phosphocholine + H2O = 1-tetradecanoyl-sn-glycero-3-phosphocholine + tetradecanoate + H(+)</text>
        <dbReference type="Rhea" id="RHEA:54456"/>
        <dbReference type="ChEBI" id="CHEBI:15377"/>
        <dbReference type="ChEBI" id="CHEBI:15378"/>
        <dbReference type="ChEBI" id="CHEBI:30807"/>
        <dbReference type="ChEBI" id="CHEBI:45240"/>
        <dbReference type="ChEBI" id="CHEBI:64489"/>
    </reaction>
</comment>
<evidence type="ECO:0000256" key="1">
    <source>
        <dbReference type="ARBA" id="ARBA00004613"/>
    </source>
</evidence>
<dbReference type="RefSeq" id="XP_040587559.1">
    <property type="nucleotide sequence ID" value="XM_040731625.1"/>
</dbReference>